<evidence type="ECO:0000313" key="1">
    <source>
        <dbReference type="Proteomes" id="UP000095286"/>
    </source>
</evidence>
<reference evidence="2" key="1">
    <citation type="submission" date="2016-11" db="UniProtKB">
        <authorList>
            <consortium name="WormBaseParasite"/>
        </authorList>
    </citation>
    <scope>IDENTIFICATION</scope>
    <source>
        <strain evidence="2">KR3021</strain>
    </source>
</reference>
<dbReference type="Proteomes" id="UP000095286">
    <property type="component" value="Unplaced"/>
</dbReference>
<organism evidence="1 2">
    <name type="scientific">Rhabditophanes sp. KR3021</name>
    <dbReference type="NCBI Taxonomy" id="114890"/>
    <lineage>
        <taxon>Eukaryota</taxon>
        <taxon>Metazoa</taxon>
        <taxon>Ecdysozoa</taxon>
        <taxon>Nematoda</taxon>
        <taxon>Chromadorea</taxon>
        <taxon>Rhabditida</taxon>
        <taxon>Tylenchina</taxon>
        <taxon>Panagrolaimomorpha</taxon>
        <taxon>Strongyloidoidea</taxon>
        <taxon>Alloionematidae</taxon>
        <taxon>Rhabditophanes</taxon>
    </lineage>
</organism>
<proteinExistence type="predicted"/>
<sequence>MSGGSNDSTGSGNSLSYFLLNSSILDLPALIMMSNMQNQAIFGSSRMQLQSILLAQGLSTPQIQMMTSNLNGAYPFYGNNFCFPYNANQLSYNNLSPVTPTDVPVSQPGLAHLSNLQQSMHSMQSLQSVQQSMQSIQSNLHHPNLLPPSMHRQNLLQSNLNHANLLHSNLSQTNLPPPTLRQPTALRQQDQVNFIPKQNKRGRPPGINNSYKNLLEKVNQLHAITGSEENKGPSESYNTPVQEDEEQACQWDNCTDICPSQNMLVEHITTKHITSSELFFCRWKGCDREHPFKMQYMLVMHMRRHTGEKPNECTYPHCHKAYSRLENLKTHLRTHTGERPYICEYVGCKKAFSNASDRAKHMNRTHSDKKPYECQQSGCKKAYTDPSSLRKHIKTVHGEAAYEIAKLHKAKYGGRKGGAYNGKHSNNENEFKKFRADDEDSQESGEQKMEEEEQNKKFAQAGPLLNEAIAQMFHRPFNYNGQGSSGKESHGANPNYQPNAYKNMDPLPGDAFNQHGQTPYNYPQPPQNNSAAHPIIPAPQRHSSDSFYKGNDGGMDNYGKNTGNYANPKNSAMDPYFNSQNNGMDNYLNQKGEQESRKNGKNSKSTYAKKQTKMGNDSGYSKEDNRPDSSDKSGNSSLTSTPETVRFNQLVMNHGRPHYGYPRQIQDPEEFPHDDRVNPWINRESYPVYRSQRVPGGNVMLENQSYNCPMAGHSHVYPSNIKLRAEQMTMSRPIYAPATFVDTSANYNTFTDTTPQYAPATIYDDSRSEYAPTTTYLDTRSEYASATTTFCDAGSEYAPTTTFCNALSEYAPATTVFCNTASEYAPTTATFCNAGSEYALTTATFCDNTTTQFPTYTESRTRNFTTPDIINMHMYDPKPVDCINQETSCVGGEQREAIFAVSHLTGPTADYEDHVLNGMHSSPVPALADLGDSVVDILASIAVDEEDETEQTSKTKRDLIGTGEFNGFPENNNGPN</sequence>
<dbReference type="WBParaSite" id="RSKR_0000124600.1">
    <property type="protein sequence ID" value="RSKR_0000124600.1"/>
    <property type="gene ID" value="RSKR_0000124600"/>
</dbReference>
<accession>A0AC35TJH9</accession>
<protein>
    <submittedName>
        <fullName evidence="2">C2H2-type domain-containing protein</fullName>
    </submittedName>
</protein>
<name>A0AC35TJH9_9BILA</name>
<evidence type="ECO:0000313" key="2">
    <source>
        <dbReference type="WBParaSite" id="RSKR_0000124600.1"/>
    </source>
</evidence>